<dbReference type="OrthoDB" id="9780818at2"/>
<reference evidence="4" key="1">
    <citation type="submission" date="2025-08" db="UniProtKB">
        <authorList>
            <consortium name="RefSeq"/>
        </authorList>
    </citation>
    <scope>IDENTIFICATION</scope>
</reference>
<keyword evidence="3" id="KW-1185">Reference proteome</keyword>
<dbReference type="RefSeq" id="WP_084544779.1">
    <property type="nucleotide sequence ID" value="NZ_AXWS01000007.1"/>
</dbReference>
<accession>A0A8B6XAM7</accession>
<organism evidence="3 4">
    <name type="scientific">Derxia gummosa DSM 723</name>
    <dbReference type="NCBI Taxonomy" id="1121388"/>
    <lineage>
        <taxon>Bacteria</taxon>
        <taxon>Pseudomonadati</taxon>
        <taxon>Pseudomonadota</taxon>
        <taxon>Betaproteobacteria</taxon>
        <taxon>Burkholderiales</taxon>
        <taxon>Alcaligenaceae</taxon>
        <taxon>Derxia</taxon>
    </lineage>
</organism>
<feature type="transmembrane region" description="Helical" evidence="1">
    <location>
        <begin position="312"/>
        <end position="329"/>
    </location>
</feature>
<feature type="transmembrane region" description="Helical" evidence="1">
    <location>
        <begin position="220"/>
        <end position="241"/>
    </location>
</feature>
<keyword evidence="1" id="KW-1133">Transmembrane helix</keyword>
<feature type="transmembrane region" description="Helical" evidence="1">
    <location>
        <begin position="159"/>
        <end position="177"/>
    </location>
</feature>
<name>A0A8B6XAM7_9BURK</name>
<feature type="domain" description="VanZ-like" evidence="2">
    <location>
        <begin position="34"/>
        <end position="138"/>
    </location>
</feature>
<feature type="transmembrane region" description="Helical" evidence="1">
    <location>
        <begin position="20"/>
        <end position="40"/>
    </location>
</feature>
<feature type="transmembrane region" description="Helical" evidence="1">
    <location>
        <begin position="127"/>
        <end position="147"/>
    </location>
</feature>
<keyword evidence="1" id="KW-0812">Transmembrane</keyword>
<sequence length="375" mass="39219">MLADPPSRPTQWQRQPSPLARLGCAAWIGVVVWISLTPFSGWRDIGIAPFDFLFAPPPRYITSLDIASNVAGYLPLGALLAWSLHPRLRGATAVIVAALLCALLSGAMEALQTWLPNRVSSNLDLAANAAGGLAGALLGAASGPALLDRSRLRQWRNRWYERDAAVGLVIAGLWLLAQIPPQTLPFGTGRLVTPVFDALALWAGEPVEGPEWWTLSAGSAMAFEAASAATGLAVGVLFALLPMRARTPAAPRLAVGFVVLLLALVLRCAGDALMFSGDDWLAWMTPGARLGCVAGAGLALLASLLPAGGRRAAFWLLLGASVAVVNVAPDNPYLAATFASSHAAGWRHVRSLLAALALAWPAMAIGWLGRRGSAG</sequence>
<evidence type="ECO:0000256" key="1">
    <source>
        <dbReference type="SAM" id="Phobius"/>
    </source>
</evidence>
<evidence type="ECO:0000313" key="3">
    <source>
        <dbReference type="Proteomes" id="UP000675920"/>
    </source>
</evidence>
<evidence type="ECO:0000313" key="4">
    <source>
        <dbReference type="RefSeq" id="WP_084544779.1"/>
    </source>
</evidence>
<feature type="transmembrane region" description="Helical" evidence="1">
    <location>
        <begin position="94"/>
        <end position="115"/>
    </location>
</feature>
<dbReference type="AlphaFoldDB" id="A0A8B6XAM7"/>
<feature type="transmembrane region" description="Helical" evidence="1">
    <location>
        <begin position="60"/>
        <end position="82"/>
    </location>
</feature>
<proteinExistence type="predicted"/>
<dbReference type="InterPro" id="IPR006976">
    <property type="entry name" value="VanZ-like"/>
</dbReference>
<protein>
    <submittedName>
        <fullName evidence="4">VanZ family protein</fullName>
    </submittedName>
</protein>
<feature type="transmembrane region" description="Helical" evidence="1">
    <location>
        <begin position="349"/>
        <end position="369"/>
    </location>
</feature>
<feature type="transmembrane region" description="Helical" evidence="1">
    <location>
        <begin position="287"/>
        <end position="305"/>
    </location>
</feature>
<evidence type="ECO:0000259" key="2">
    <source>
        <dbReference type="Pfam" id="PF04892"/>
    </source>
</evidence>
<dbReference type="Proteomes" id="UP000675920">
    <property type="component" value="Unplaced"/>
</dbReference>
<feature type="transmembrane region" description="Helical" evidence="1">
    <location>
        <begin position="253"/>
        <end position="275"/>
    </location>
</feature>
<dbReference type="Pfam" id="PF04892">
    <property type="entry name" value="VanZ"/>
    <property type="match status" value="1"/>
</dbReference>
<keyword evidence="1" id="KW-0472">Membrane</keyword>